<feature type="region of interest" description="Disordered" evidence="1">
    <location>
        <begin position="1"/>
        <end position="32"/>
    </location>
</feature>
<evidence type="ECO:0000313" key="3">
    <source>
        <dbReference type="Proteomes" id="UP000616839"/>
    </source>
</evidence>
<feature type="compositionally biased region" description="Basic and acidic residues" evidence="1">
    <location>
        <begin position="52"/>
        <end position="74"/>
    </location>
</feature>
<feature type="compositionally biased region" description="Basic and acidic residues" evidence="1">
    <location>
        <begin position="9"/>
        <end position="18"/>
    </location>
</feature>
<protein>
    <submittedName>
        <fullName evidence="2">Uncharacterized protein</fullName>
    </submittedName>
</protein>
<keyword evidence="3" id="KW-1185">Reference proteome</keyword>
<dbReference type="Proteomes" id="UP000616839">
    <property type="component" value="Unassembled WGS sequence"/>
</dbReference>
<evidence type="ECO:0000313" key="2">
    <source>
        <dbReference type="EMBL" id="MBD8870927.1"/>
    </source>
</evidence>
<dbReference type="EMBL" id="JACYXZ010000004">
    <property type="protein sequence ID" value="MBD8870927.1"/>
    <property type="molecule type" value="Genomic_DNA"/>
</dbReference>
<organism evidence="2 3">
    <name type="scientific">Nocardioides donggukensis</name>
    <dbReference type="NCBI Taxonomy" id="2774019"/>
    <lineage>
        <taxon>Bacteria</taxon>
        <taxon>Bacillati</taxon>
        <taxon>Actinomycetota</taxon>
        <taxon>Actinomycetes</taxon>
        <taxon>Propionibacteriales</taxon>
        <taxon>Nocardioidaceae</taxon>
        <taxon>Nocardioides</taxon>
    </lineage>
</organism>
<dbReference type="AlphaFoldDB" id="A0A927K553"/>
<proteinExistence type="predicted"/>
<name>A0A927K553_9ACTN</name>
<feature type="region of interest" description="Disordered" evidence="1">
    <location>
        <begin position="51"/>
        <end position="74"/>
    </location>
</feature>
<accession>A0A927K553</accession>
<evidence type="ECO:0000256" key="1">
    <source>
        <dbReference type="SAM" id="MobiDB-lite"/>
    </source>
</evidence>
<gene>
    <name evidence="2" type="ORF">IE331_14960</name>
</gene>
<dbReference type="RefSeq" id="WP_192144255.1">
    <property type="nucleotide sequence ID" value="NZ_JACYXZ010000004.1"/>
</dbReference>
<reference evidence="2" key="1">
    <citation type="submission" date="2020-09" db="EMBL/GenBank/DDBJ databases">
        <title>Nocardioides sp. strain MJB4 16S ribosomal RNA gene Genome sequencing and assembly.</title>
        <authorList>
            <person name="Kim I."/>
        </authorList>
    </citation>
    <scope>NUCLEOTIDE SEQUENCE</scope>
    <source>
        <strain evidence="2">MJB4</strain>
    </source>
</reference>
<sequence>MPAPHRRNHGETLAKKIDNNASNRGLDDRDNLVASRTRHAKKWEETASTLDRATRAVSDLEQRAKQTRTDFERAGHLSRFSNDVRQHRARLPIVVLRPESPARYWLGYCLRCDLEMWVHRPKPRVPICGRCRHVS</sequence>
<comment type="caution">
    <text evidence="2">The sequence shown here is derived from an EMBL/GenBank/DDBJ whole genome shotgun (WGS) entry which is preliminary data.</text>
</comment>